<sequence length="285" mass="31492">MKVLNKKHYPKISSDDIYIGRGSQLGNPHQIGPDGDRDTVLARYEHWLNEQIDSRNPIVMSALLSLHEDSQLLCYCAPSPCHGEIIDRIWQERIKPILDSPERNLAYAGIGARATADPTLRFMQALAGRLDELGFTLRSGGADGADSAFNKGASNAEVFLPWPGFNKQKSVYDSPSLEAYRLAAYFHPAWKRLKPSVQSLMARNCHQVLGANLRSPSDFVVCWTLDGAETRQSRTQATGGTGLAIALADSCRIPVFNLKNPDAMARLKTHIESHPEYHPKQTLGG</sequence>
<feature type="domain" description="DUF4326" evidence="1">
    <location>
        <begin position="12"/>
        <end position="86"/>
    </location>
</feature>
<accession>A0AAU7P075</accession>
<evidence type="ECO:0000259" key="1">
    <source>
        <dbReference type="Pfam" id="PF14216"/>
    </source>
</evidence>
<keyword evidence="3" id="KW-1185">Reference proteome</keyword>
<dbReference type="RefSeq" id="WP_305910498.1">
    <property type="nucleotide sequence ID" value="NZ_CP157744.1"/>
</dbReference>
<dbReference type="Pfam" id="PF14216">
    <property type="entry name" value="DUF4326"/>
    <property type="match status" value="1"/>
</dbReference>
<protein>
    <submittedName>
        <fullName evidence="2">DUF4326 domain-containing protein</fullName>
    </submittedName>
</protein>
<geneLocation type="plasmid" evidence="2 3">
    <name>unnamed2</name>
</geneLocation>
<organism evidence="2 3">
    <name type="scientific">Methylomarinum roseum</name>
    <dbReference type="NCBI Taxonomy" id="3067653"/>
    <lineage>
        <taxon>Bacteria</taxon>
        <taxon>Pseudomonadati</taxon>
        <taxon>Pseudomonadota</taxon>
        <taxon>Gammaproteobacteria</taxon>
        <taxon>Methylococcales</taxon>
        <taxon>Methylococcaceae</taxon>
        <taxon>Methylomarinum</taxon>
    </lineage>
</organism>
<proteinExistence type="predicted"/>
<evidence type="ECO:0000313" key="2">
    <source>
        <dbReference type="EMBL" id="XBS22659.1"/>
    </source>
</evidence>
<evidence type="ECO:0000313" key="3">
    <source>
        <dbReference type="Proteomes" id="UP001225378"/>
    </source>
</evidence>
<name>A0AAU7P075_9GAMM</name>
<dbReference type="SUPFAM" id="SSF102405">
    <property type="entry name" value="MCP/YpsA-like"/>
    <property type="match status" value="1"/>
</dbReference>
<dbReference type="InterPro" id="IPR025475">
    <property type="entry name" value="DUF4326"/>
</dbReference>
<dbReference type="Proteomes" id="UP001225378">
    <property type="component" value="Plasmid unnamed2"/>
</dbReference>
<keyword evidence="2" id="KW-0614">Plasmid</keyword>
<reference evidence="2 3" key="1">
    <citation type="journal article" date="2024" name="Microbiology">
        <title>Methylomarinum rosea sp. nov., a novel halophilic methanotrophic bacterium from the hypersaline Lake Elton.</title>
        <authorList>
            <person name="Suleimanov R.Z."/>
            <person name="Oshkin I.Y."/>
            <person name="Danilova O.V."/>
            <person name="Suzina N.E."/>
            <person name="Dedysh S.N."/>
        </authorList>
    </citation>
    <scope>NUCLEOTIDE SEQUENCE [LARGE SCALE GENOMIC DNA]</scope>
    <source>
        <strain evidence="2 3">Ch1-1</strain>
        <plasmid evidence="3">unnamed2</plasmid>
    </source>
</reference>
<gene>
    <name evidence="2" type="ORF">Q9L42_020310</name>
</gene>
<dbReference type="KEGG" id="mech:Q9L42_020310"/>
<dbReference type="AlphaFoldDB" id="A0AAU7P075"/>
<dbReference type="EMBL" id="CP157744">
    <property type="protein sequence ID" value="XBS22659.1"/>
    <property type="molecule type" value="Genomic_DNA"/>
</dbReference>